<accession>A0ABS6HEA1</accession>
<organism evidence="1 2">
    <name type="scientific">Falsiroseomonas oleicola</name>
    <dbReference type="NCBI Taxonomy" id="2801474"/>
    <lineage>
        <taxon>Bacteria</taxon>
        <taxon>Pseudomonadati</taxon>
        <taxon>Pseudomonadota</taxon>
        <taxon>Alphaproteobacteria</taxon>
        <taxon>Acetobacterales</taxon>
        <taxon>Roseomonadaceae</taxon>
        <taxon>Falsiroseomonas</taxon>
    </lineage>
</organism>
<gene>
    <name evidence="1" type="ORF">JJQ90_18985</name>
</gene>
<protein>
    <submittedName>
        <fullName evidence="1">Uncharacterized protein</fullName>
    </submittedName>
</protein>
<dbReference type="Proteomes" id="UP000689967">
    <property type="component" value="Unassembled WGS sequence"/>
</dbReference>
<sequence length="124" mass="13229">MAARNQAARPPRAPRPVDAAITRLLTLAGRGAAPGRMAREVDAIAEEWLRVPNLDRMEIRDRLDELHDQFAGGIGHAEEQVSDLDSTEAAALKQGRAMLAALVAARDATARALAALQSDIIAIS</sequence>
<name>A0ABS6HEA1_9PROT</name>
<comment type="caution">
    <text evidence="1">The sequence shown here is derived from an EMBL/GenBank/DDBJ whole genome shotgun (WGS) entry which is preliminary data.</text>
</comment>
<keyword evidence="2" id="KW-1185">Reference proteome</keyword>
<proteinExistence type="predicted"/>
<evidence type="ECO:0000313" key="2">
    <source>
        <dbReference type="Proteomes" id="UP000689967"/>
    </source>
</evidence>
<dbReference type="EMBL" id="JAERQM010000006">
    <property type="protein sequence ID" value="MBU8545816.1"/>
    <property type="molecule type" value="Genomic_DNA"/>
</dbReference>
<dbReference type="RefSeq" id="WP_216877843.1">
    <property type="nucleotide sequence ID" value="NZ_JAERQM010000006.1"/>
</dbReference>
<evidence type="ECO:0000313" key="1">
    <source>
        <dbReference type="EMBL" id="MBU8545816.1"/>
    </source>
</evidence>
<reference evidence="1 2" key="1">
    <citation type="submission" date="2021-01" db="EMBL/GenBank/DDBJ databases">
        <title>Roseomonas sp. nov, a bacterium isolated from an oil production mixture in Yumen Oilfield.</title>
        <authorList>
            <person name="Wu D."/>
        </authorList>
    </citation>
    <scope>NUCLEOTIDE SEQUENCE [LARGE SCALE GENOMIC DNA]</scope>
    <source>
        <strain evidence="1 2">ROY-5-3</strain>
    </source>
</reference>